<dbReference type="GO" id="GO:0000976">
    <property type="term" value="F:transcription cis-regulatory region binding"/>
    <property type="evidence" value="ECO:0007669"/>
    <property type="project" value="TreeGrafter"/>
</dbReference>
<evidence type="ECO:0000256" key="1">
    <source>
        <dbReference type="ARBA" id="ARBA00023015"/>
    </source>
</evidence>
<dbReference type="PROSITE" id="PS50977">
    <property type="entry name" value="HTH_TETR_2"/>
    <property type="match status" value="1"/>
</dbReference>
<evidence type="ECO:0000313" key="6">
    <source>
        <dbReference type="EMBL" id="RDJ23642.1"/>
    </source>
</evidence>
<dbReference type="InterPro" id="IPR009057">
    <property type="entry name" value="Homeodomain-like_sf"/>
</dbReference>
<name>A0A370L478_9HYPH</name>
<keyword evidence="1" id="KW-0805">Transcription regulation</keyword>
<dbReference type="InterPro" id="IPR001647">
    <property type="entry name" value="HTH_TetR"/>
</dbReference>
<protein>
    <submittedName>
        <fullName evidence="6">TetR/AcrR family transcriptional regulator</fullName>
    </submittedName>
</protein>
<dbReference type="InterPro" id="IPR025996">
    <property type="entry name" value="MT1864/Rv1816-like_C"/>
</dbReference>
<gene>
    <name evidence="6" type="ORF">DWE98_15980</name>
</gene>
<dbReference type="PRINTS" id="PR00455">
    <property type="entry name" value="HTHTETR"/>
</dbReference>
<dbReference type="GO" id="GO:0003700">
    <property type="term" value="F:DNA-binding transcription factor activity"/>
    <property type="evidence" value="ECO:0007669"/>
    <property type="project" value="TreeGrafter"/>
</dbReference>
<feature type="DNA-binding region" description="H-T-H motif" evidence="4">
    <location>
        <begin position="41"/>
        <end position="60"/>
    </location>
</feature>
<keyword evidence="7" id="KW-1185">Reference proteome</keyword>
<sequence length="190" mass="20487">MRKPTTENPDKRDAYHHGDLRRTLLEAARNEISANGAQSLSLASLARRAGVAQSAPYRHFADRDELLAGVATHEFEAFTEALLAAAAAGPEAGAVKRICAAYLCFGEENVQLYRLMFASGLVAGAPKESELLKAALASFRPLLDRVSDTSPRRARAAANAIWAQLHGFVMLKADGLLTEPSEELLEGLMI</sequence>
<dbReference type="PANTHER" id="PTHR30055">
    <property type="entry name" value="HTH-TYPE TRANSCRIPTIONAL REGULATOR RUTR"/>
    <property type="match status" value="1"/>
</dbReference>
<dbReference type="Gene3D" id="1.10.357.10">
    <property type="entry name" value="Tetracycline Repressor, domain 2"/>
    <property type="match status" value="1"/>
</dbReference>
<evidence type="ECO:0000256" key="3">
    <source>
        <dbReference type="ARBA" id="ARBA00023163"/>
    </source>
</evidence>
<evidence type="ECO:0000259" key="5">
    <source>
        <dbReference type="PROSITE" id="PS50977"/>
    </source>
</evidence>
<evidence type="ECO:0000313" key="7">
    <source>
        <dbReference type="Proteomes" id="UP000255207"/>
    </source>
</evidence>
<keyword evidence="2 4" id="KW-0238">DNA-binding</keyword>
<dbReference type="RefSeq" id="WP_114830267.1">
    <property type="nucleotide sequence ID" value="NZ_QQTO01000023.1"/>
</dbReference>
<dbReference type="PANTHER" id="PTHR30055:SF220">
    <property type="entry name" value="TETR-FAMILY REGULATORY PROTEIN"/>
    <property type="match status" value="1"/>
</dbReference>
<evidence type="ECO:0000256" key="4">
    <source>
        <dbReference type="PROSITE-ProRule" id="PRU00335"/>
    </source>
</evidence>
<evidence type="ECO:0000256" key="2">
    <source>
        <dbReference type="ARBA" id="ARBA00023125"/>
    </source>
</evidence>
<dbReference type="EMBL" id="QQTP01000008">
    <property type="protein sequence ID" value="RDJ23642.1"/>
    <property type="molecule type" value="Genomic_DNA"/>
</dbReference>
<dbReference type="Pfam" id="PF00440">
    <property type="entry name" value="TetR_N"/>
    <property type="match status" value="1"/>
</dbReference>
<dbReference type="SUPFAM" id="SSF46689">
    <property type="entry name" value="Homeodomain-like"/>
    <property type="match status" value="1"/>
</dbReference>
<feature type="domain" description="HTH tetR-type" evidence="5">
    <location>
        <begin position="18"/>
        <end position="78"/>
    </location>
</feature>
<comment type="caution">
    <text evidence="6">The sequence shown here is derived from an EMBL/GenBank/DDBJ whole genome shotgun (WGS) entry which is preliminary data.</text>
</comment>
<dbReference type="OrthoDB" id="7056813at2"/>
<keyword evidence="3" id="KW-0804">Transcription</keyword>
<proteinExistence type="predicted"/>
<dbReference type="InterPro" id="IPR050109">
    <property type="entry name" value="HTH-type_TetR-like_transc_reg"/>
</dbReference>
<organism evidence="6 7">
    <name type="scientific">Bosea caraganae</name>
    <dbReference type="NCBI Taxonomy" id="2763117"/>
    <lineage>
        <taxon>Bacteria</taxon>
        <taxon>Pseudomonadati</taxon>
        <taxon>Pseudomonadota</taxon>
        <taxon>Alphaproteobacteria</taxon>
        <taxon>Hyphomicrobiales</taxon>
        <taxon>Boseaceae</taxon>
        <taxon>Bosea</taxon>
    </lineage>
</organism>
<dbReference type="InterPro" id="IPR036271">
    <property type="entry name" value="Tet_transcr_reg_TetR-rel_C_sf"/>
</dbReference>
<dbReference type="Pfam" id="PF13305">
    <property type="entry name" value="TetR_C_33"/>
    <property type="match status" value="1"/>
</dbReference>
<dbReference type="AlphaFoldDB" id="A0A370L478"/>
<reference evidence="7" key="1">
    <citation type="submission" date="2018-07" db="EMBL/GenBank/DDBJ databases">
        <authorList>
            <person name="Safronova V.I."/>
            <person name="Chirak E.R."/>
            <person name="Sazanova A.L."/>
        </authorList>
    </citation>
    <scope>NUCLEOTIDE SEQUENCE [LARGE SCALE GENOMIC DNA]</scope>
    <source>
        <strain evidence="7">RCAM04685</strain>
    </source>
</reference>
<accession>A0A370L478</accession>
<dbReference type="SUPFAM" id="SSF48498">
    <property type="entry name" value="Tetracyclin repressor-like, C-terminal domain"/>
    <property type="match status" value="1"/>
</dbReference>
<dbReference type="Proteomes" id="UP000255207">
    <property type="component" value="Unassembled WGS sequence"/>
</dbReference>